<proteinExistence type="predicted"/>
<organism evidence="1 2">
    <name type="scientific">Gemmata algarum</name>
    <dbReference type="NCBI Taxonomy" id="2975278"/>
    <lineage>
        <taxon>Bacteria</taxon>
        <taxon>Pseudomonadati</taxon>
        <taxon>Planctomycetota</taxon>
        <taxon>Planctomycetia</taxon>
        <taxon>Gemmatales</taxon>
        <taxon>Gemmataceae</taxon>
        <taxon>Gemmata</taxon>
    </lineage>
</organism>
<evidence type="ECO:0000313" key="1">
    <source>
        <dbReference type="EMBL" id="MDY3560128.1"/>
    </source>
</evidence>
<name>A0ABU5F1Y2_9BACT</name>
<comment type="caution">
    <text evidence="1">The sequence shown here is derived from an EMBL/GenBank/DDBJ whole genome shotgun (WGS) entry which is preliminary data.</text>
</comment>
<evidence type="ECO:0000313" key="2">
    <source>
        <dbReference type="Proteomes" id="UP001272242"/>
    </source>
</evidence>
<reference evidence="2" key="1">
    <citation type="journal article" date="2023" name="Mar. Drugs">
        <title>Gemmata algarum, a Novel Planctomycete Isolated from an Algal Mat, Displays Antimicrobial Activity.</title>
        <authorList>
            <person name="Kumar G."/>
            <person name="Kallscheuer N."/>
            <person name="Kashif M."/>
            <person name="Ahamad S."/>
            <person name="Jagadeeshwari U."/>
            <person name="Pannikurungottu S."/>
            <person name="Haufschild T."/>
            <person name="Kabuu M."/>
            <person name="Sasikala C."/>
            <person name="Jogler C."/>
            <person name="Ramana C."/>
        </authorList>
    </citation>
    <scope>NUCLEOTIDE SEQUENCE [LARGE SCALE GENOMIC DNA]</scope>
    <source>
        <strain evidence="2">JC673</strain>
    </source>
</reference>
<gene>
    <name evidence="1" type="ORF">R5W23_001353</name>
</gene>
<keyword evidence="2" id="KW-1185">Reference proteome</keyword>
<dbReference type="EMBL" id="JAXBLV010000175">
    <property type="protein sequence ID" value="MDY3560128.1"/>
    <property type="molecule type" value="Genomic_DNA"/>
</dbReference>
<protein>
    <submittedName>
        <fullName evidence="1">Uncharacterized protein</fullName>
    </submittedName>
</protein>
<dbReference type="RefSeq" id="WP_320686770.1">
    <property type="nucleotide sequence ID" value="NZ_JAXBLV010000175.1"/>
</dbReference>
<sequence>MGIAKAVFDRIDRMNRMKTDRFQILLILSILSKTAFTRVRPRPGRKKPPALVHVTGGRVAVLDEPQPPGSGVRTREGAKAVFDRINRMNRMKTDRF</sequence>
<dbReference type="Proteomes" id="UP001272242">
    <property type="component" value="Unassembled WGS sequence"/>
</dbReference>
<accession>A0ABU5F1Y2</accession>